<dbReference type="KEGG" id="vg:40069579"/>
<evidence type="ECO:0000313" key="1">
    <source>
        <dbReference type="EMBL" id="ALN97119.1"/>
    </source>
</evidence>
<sequence>MKIFYKMKQKRKFSDIFAYFQGYYRYNLYYSKYFAWLIRTHIHEQIDWRISVMDKQCYLTGSCKICGCDTTALQMADKQCGKPCYPNMMNKKEWLKFKQNNYGKLD</sequence>
<dbReference type="RefSeq" id="YP_009594062.1">
    <property type="nucleotide sequence ID" value="NC_041872.1"/>
</dbReference>
<protein>
    <submittedName>
        <fullName evidence="1">Uncharacterized protein</fullName>
    </submittedName>
</protein>
<dbReference type="EMBL" id="KT876724">
    <property type="protein sequence ID" value="ALN97119.1"/>
    <property type="molecule type" value="Genomic_DNA"/>
</dbReference>
<reference evidence="1 2" key="1">
    <citation type="journal article" date="2016" name="PLoS ONE">
        <title>Comparative Genome Analysis Provides Insights into the Pathogenicity of Flavobacterium psychrophilum.</title>
        <authorList>
            <person name="Castillo D."/>
            <person name="Christiansen R.H."/>
            <person name="Dalsgaard I."/>
            <person name="Madsen L."/>
            <person name="Espejo R."/>
            <person name="Middelboe M."/>
        </authorList>
    </citation>
    <scope>NUCLEOTIDE SEQUENCE [LARGE SCALE GENOMIC DNA]</scope>
</reference>
<organism evidence="1 2">
    <name type="scientific">Flavobacterium phage FpV4</name>
    <dbReference type="NCBI Taxonomy" id="1740108"/>
    <lineage>
        <taxon>Viruses</taxon>
        <taxon>Duplodnaviria</taxon>
        <taxon>Heunggongvirae</taxon>
        <taxon>Uroviricota</taxon>
        <taxon>Caudoviricetes</taxon>
        <taxon>Fipvunavirus</taxon>
        <taxon>Fipvunavirus Fpv4</taxon>
    </lineage>
</organism>
<proteinExistence type="predicted"/>
<keyword evidence="2" id="KW-1185">Reference proteome</keyword>
<evidence type="ECO:0000313" key="2">
    <source>
        <dbReference type="Proteomes" id="UP000221857"/>
    </source>
</evidence>
<accession>A0A141HR08</accession>
<dbReference type="GeneID" id="40069579"/>
<name>A0A141HR08_9CAUD</name>
<dbReference type="Proteomes" id="UP000221857">
    <property type="component" value="Segment"/>
</dbReference>